<evidence type="ECO:0000313" key="8">
    <source>
        <dbReference type="Proteomes" id="UP001652620"/>
    </source>
</evidence>
<dbReference type="SUPFAM" id="SSF48726">
    <property type="entry name" value="Immunoglobulin"/>
    <property type="match status" value="3"/>
</dbReference>
<keyword evidence="4" id="KW-0393">Immunoglobulin domain</keyword>
<accession>A0ABM3JDX0</accession>
<gene>
    <name evidence="9" type="primary">LOC125777189</name>
</gene>
<dbReference type="SMART" id="SM00408">
    <property type="entry name" value="IGc2"/>
    <property type="match status" value="3"/>
</dbReference>
<name>A0ABM3JDX0_BACDO</name>
<dbReference type="InterPro" id="IPR013783">
    <property type="entry name" value="Ig-like_fold"/>
</dbReference>
<keyword evidence="6" id="KW-1133">Transmembrane helix</keyword>
<dbReference type="Gene3D" id="2.60.40.10">
    <property type="entry name" value="Immunoglobulins"/>
    <property type="match status" value="3"/>
</dbReference>
<protein>
    <submittedName>
        <fullName evidence="9">Opioid-binding protein/cell adhesion molecule homolog isoform X2</fullName>
    </submittedName>
</protein>
<feature type="domain" description="Ig-like" evidence="7">
    <location>
        <begin position="158"/>
        <end position="252"/>
    </location>
</feature>
<dbReference type="InterPro" id="IPR051170">
    <property type="entry name" value="Neural/epithelial_adhesion"/>
</dbReference>
<dbReference type="InterPro" id="IPR003599">
    <property type="entry name" value="Ig_sub"/>
</dbReference>
<feature type="domain" description="Ig-like" evidence="7">
    <location>
        <begin position="260"/>
        <end position="345"/>
    </location>
</feature>
<dbReference type="InterPro" id="IPR003598">
    <property type="entry name" value="Ig_sub2"/>
</dbReference>
<feature type="domain" description="Ig-like" evidence="7">
    <location>
        <begin position="356"/>
        <end position="446"/>
    </location>
</feature>
<dbReference type="PANTHER" id="PTHR12231">
    <property type="entry name" value="CTX-RELATED TYPE I TRANSMEMBRANE PROTEIN"/>
    <property type="match status" value="1"/>
</dbReference>
<reference evidence="8" key="1">
    <citation type="submission" date="2025-05" db="UniProtKB">
        <authorList>
            <consortium name="RefSeq"/>
        </authorList>
    </citation>
    <scope>NUCLEOTIDE SEQUENCE [LARGE SCALE GENOMIC DNA]</scope>
</reference>
<dbReference type="Proteomes" id="UP001652620">
    <property type="component" value="Chromosome 1"/>
</dbReference>
<evidence type="ECO:0000256" key="2">
    <source>
        <dbReference type="ARBA" id="ARBA00022737"/>
    </source>
</evidence>
<evidence type="ECO:0000256" key="5">
    <source>
        <dbReference type="SAM" id="MobiDB-lite"/>
    </source>
</evidence>
<evidence type="ECO:0000256" key="6">
    <source>
        <dbReference type="SAM" id="Phobius"/>
    </source>
</evidence>
<evidence type="ECO:0000256" key="4">
    <source>
        <dbReference type="ARBA" id="ARBA00023319"/>
    </source>
</evidence>
<organism evidence="8 9">
    <name type="scientific">Bactrocera dorsalis</name>
    <name type="common">Oriental fruit fly</name>
    <name type="synonym">Dacus dorsalis</name>
    <dbReference type="NCBI Taxonomy" id="27457"/>
    <lineage>
        <taxon>Eukaryota</taxon>
        <taxon>Metazoa</taxon>
        <taxon>Ecdysozoa</taxon>
        <taxon>Arthropoda</taxon>
        <taxon>Hexapoda</taxon>
        <taxon>Insecta</taxon>
        <taxon>Pterygota</taxon>
        <taxon>Neoptera</taxon>
        <taxon>Endopterygota</taxon>
        <taxon>Diptera</taxon>
        <taxon>Brachycera</taxon>
        <taxon>Muscomorpha</taxon>
        <taxon>Tephritoidea</taxon>
        <taxon>Tephritidae</taxon>
        <taxon>Bactrocera</taxon>
        <taxon>Bactrocera</taxon>
    </lineage>
</organism>
<keyword evidence="6" id="KW-0812">Transmembrane</keyword>
<keyword evidence="2" id="KW-0677">Repeat</keyword>
<dbReference type="SMART" id="SM00409">
    <property type="entry name" value="IG"/>
    <property type="match status" value="3"/>
</dbReference>
<reference evidence="9" key="2">
    <citation type="submission" date="2025-08" db="UniProtKB">
        <authorList>
            <consortium name="RefSeq"/>
        </authorList>
    </citation>
    <scope>IDENTIFICATION</scope>
    <source>
        <tissue evidence="9">Adult</tissue>
    </source>
</reference>
<dbReference type="RefSeq" id="XP_049307432.1">
    <property type="nucleotide sequence ID" value="XM_049451475.1"/>
</dbReference>
<dbReference type="PANTHER" id="PTHR12231:SF272">
    <property type="entry name" value="DPR-INTERACTING PROTEIN THETA"/>
    <property type="match status" value="1"/>
</dbReference>
<keyword evidence="6" id="KW-0472">Membrane</keyword>
<keyword evidence="1" id="KW-0732">Signal</keyword>
<feature type="transmembrane region" description="Helical" evidence="6">
    <location>
        <begin position="42"/>
        <end position="61"/>
    </location>
</feature>
<proteinExistence type="predicted"/>
<dbReference type="Pfam" id="PF07679">
    <property type="entry name" value="I-set"/>
    <property type="match status" value="1"/>
</dbReference>
<dbReference type="Pfam" id="PF13927">
    <property type="entry name" value="Ig_3"/>
    <property type="match status" value="2"/>
</dbReference>
<dbReference type="InterPro" id="IPR007110">
    <property type="entry name" value="Ig-like_dom"/>
</dbReference>
<feature type="region of interest" description="Disordered" evidence="5">
    <location>
        <begin position="100"/>
        <end position="120"/>
    </location>
</feature>
<dbReference type="InterPro" id="IPR036179">
    <property type="entry name" value="Ig-like_dom_sf"/>
</dbReference>
<dbReference type="InterPro" id="IPR013098">
    <property type="entry name" value="Ig_I-set"/>
</dbReference>
<keyword evidence="3" id="KW-1015">Disulfide bond</keyword>
<dbReference type="GeneID" id="125777189"/>
<keyword evidence="8" id="KW-1185">Reference proteome</keyword>
<evidence type="ECO:0000259" key="7">
    <source>
        <dbReference type="PROSITE" id="PS50835"/>
    </source>
</evidence>
<evidence type="ECO:0000313" key="9">
    <source>
        <dbReference type="RefSeq" id="XP_049307432.1"/>
    </source>
</evidence>
<evidence type="ECO:0000256" key="3">
    <source>
        <dbReference type="ARBA" id="ARBA00023157"/>
    </source>
</evidence>
<dbReference type="PROSITE" id="PS50835">
    <property type="entry name" value="IG_LIKE"/>
    <property type="match status" value="3"/>
</dbReference>
<sequence length="450" mass="49842">MRTTLAKVSRTIVRTRRKTMTNSTNIVPQPTCIMKNKRKSKLPNFLLLITAICINSFWSWLGDGGDAGSSLLPLAYGTHMTVTAGDAIAHTFTIEMRGQNHYHDGGGGGGGDSSRSGSLENMDMENMDMHAFDNDAGMSGIPEESEERDHIAHHFDLPKFGVQLQNVTVPVGREAVLQCVVDNLQTYKIAWLRVDTQTILTIQNHVITKNHRMSITHAEKRAWILRIRDVKEADKGWYMCQINTDPMKSQVGYLDVVVPPDILDYPTSTDMVIREGANVTLKCAAVGSPTPTITWRREGGEPIPLPNNTEVIAYNGSYLTITKVQRLNMGAYLCIASNGIPPTVSKRIMLVVHFPPMISIQNQLIGAATGQNIALECQSEAYPKSINYWTKNDTIIVPGGHFASETFESGYKITMRLTIKDVDTSDFGSYRCLAKNSLGDTDGTIKLYRK</sequence>
<evidence type="ECO:0000256" key="1">
    <source>
        <dbReference type="ARBA" id="ARBA00022729"/>
    </source>
</evidence>